<evidence type="ECO:0000256" key="11">
    <source>
        <dbReference type="ARBA" id="ARBA00023180"/>
    </source>
</evidence>
<dbReference type="Pfam" id="PF01762">
    <property type="entry name" value="Galactosyl_T"/>
    <property type="match status" value="1"/>
</dbReference>
<keyword evidence="6" id="KW-0812">Transmembrane</keyword>
<keyword evidence="10" id="KW-0472">Membrane</keyword>
<reference evidence="13" key="1">
    <citation type="journal article" date="2008" name="Nature">
        <title>The amphioxus genome and the evolution of the chordate karyotype.</title>
        <authorList>
            <consortium name="US DOE Joint Genome Institute (JGI-PGF)"/>
            <person name="Putnam N.H."/>
            <person name="Butts T."/>
            <person name="Ferrier D.E.K."/>
            <person name="Furlong R.F."/>
            <person name="Hellsten U."/>
            <person name="Kawashima T."/>
            <person name="Robinson-Rechavi M."/>
            <person name="Shoguchi E."/>
            <person name="Terry A."/>
            <person name="Yu J.-K."/>
            <person name="Benito-Gutierrez E.L."/>
            <person name="Dubchak I."/>
            <person name="Garcia-Fernandez J."/>
            <person name="Gibson-Brown J.J."/>
            <person name="Grigoriev I.V."/>
            <person name="Horton A.C."/>
            <person name="de Jong P.J."/>
            <person name="Jurka J."/>
            <person name="Kapitonov V.V."/>
            <person name="Kohara Y."/>
            <person name="Kuroki Y."/>
            <person name="Lindquist E."/>
            <person name="Lucas S."/>
            <person name="Osoegawa K."/>
            <person name="Pennacchio L.A."/>
            <person name="Salamov A.A."/>
            <person name="Satou Y."/>
            <person name="Sauka-Spengler T."/>
            <person name="Schmutz J."/>
            <person name="Shin-I T."/>
            <person name="Toyoda A."/>
            <person name="Bronner-Fraser M."/>
            <person name="Fujiyama A."/>
            <person name="Holland L.Z."/>
            <person name="Holland P.W.H."/>
            <person name="Satoh N."/>
            <person name="Rokhsar D.S."/>
        </authorList>
    </citation>
    <scope>NUCLEOTIDE SEQUENCE [LARGE SCALE GENOMIC DNA]</scope>
    <source>
        <strain evidence="13">S238N-H82</strain>
        <tissue evidence="13">Testes</tissue>
    </source>
</reference>
<accession>C3YKZ5</accession>
<organism>
    <name type="scientific">Branchiostoma floridae</name>
    <name type="common">Florida lancelet</name>
    <name type="synonym">Amphioxus</name>
    <dbReference type="NCBI Taxonomy" id="7739"/>
    <lineage>
        <taxon>Eukaryota</taxon>
        <taxon>Metazoa</taxon>
        <taxon>Chordata</taxon>
        <taxon>Cephalochordata</taxon>
        <taxon>Leptocardii</taxon>
        <taxon>Amphioxiformes</taxon>
        <taxon>Branchiostomatidae</taxon>
        <taxon>Branchiostoma</taxon>
    </lineage>
</organism>
<dbReference type="GO" id="GO:0000139">
    <property type="term" value="C:Golgi membrane"/>
    <property type="evidence" value="ECO:0007669"/>
    <property type="project" value="UniProtKB-SubCell"/>
</dbReference>
<keyword evidence="5" id="KW-0808">Transferase</keyword>
<keyword evidence="4 12" id="KW-0328">Glycosyltransferase</keyword>
<protein>
    <recommendedName>
        <fullName evidence="12">Hexosyltransferase</fullName>
        <ecNumber evidence="12">2.4.1.-</ecNumber>
    </recommendedName>
</protein>
<evidence type="ECO:0000256" key="6">
    <source>
        <dbReference type="ARBA" id="ARBA00022692"/>
    </source>
</evidence>
<dbReference type="InterPro" id="IPR029044">
    <property type="entry name" value="Nucleotide-diphossugar_trans"/>
</dbReference>
<evidence type="ECO:0000256" key="10">
    <source>
        <dbReference type="ARBA" id="ARBA00023136"/>
    </source>
</evidence>
<keyword evidence="11" id="KW-0325">Glycoprotein</keyword>
<dbReference type="AlphaFoldDB" id="C3YKZ5"/>
<feature type="non-terminal residue" evidence="13">
    <location>
        <position position="267"/>
    </location>
</feature>
<evidence type="ECO:0000256" key="7">
    <source>
        <dbReference type="ARBA" id="ARBA00022968"/>
    </source>
</evidence>
<dbReference type="PANTHER" id="PTHR11214">
    <property type="entry name" value="BETA-1,3-N-ACETYLGLUCOSAMINYLTRANSFERASE"/>
    <property type="match status" value="1"/>
</dbReference>
<feature type="non-terminal residue" evidence="13">
    <location>
        <position position="1"/>
    </location>
</feature>
<dbReference type="SUPFAM" id="SSF53448">
    <property type="entry name" value="Nucleotide-diphospho-sugar transferases"/>
    <property type="match status" value="1"/>
</dbReference>
<evidence type="ECO:0000256" key="2">
    <source>
        <dbReference type="ARBA" id="ARBA00004922"/>
    </source>
</evidence>
<evidence type="ECO:0000256" key="3">
    <source>
        <dbReference type="ARBA" id="ARBA00008661"/>
    </source>
</evidence>
<comment type="subcellular location">
    <subcellularLocation>
        <location evidence="1 12">Golgi apparatus membrane</location>
        <topology evidence="1 12">Single-pass type II membrane protein</topology>
    </subcellularLocation>
</comment>
<dbReference type="PANTHER" id="PTHR11214:SF379">
    <property type="entry name" value="HEXOSYLTRANSFERASE-RELATED"/>
    <property type="match status" value="1"/>
</dbReference>
<evidence type="ECO:0000256" key="9">
    <source>
        <dbReference type="ARBA" id="ARBA00023034"/>
    </source>
</evidence>
<evidence type="ECO:0000256" key="5">
    <source>
        <dbReference type="ARBA" id="ARBA00022679"/>
    </source>
</evidence>
<dbReference type="InterPro" id="IPR002659">
    <property type="entry name" value="Glyco_trans_31"/>
</dbReference>
<dbReference type="FunFam" id="3.90.550.50:FF:000001">
    <property type="entry name" value="Hexosyltransferase"/>
    <property type="match status" value="1"/>
</dbReference>
<evidence type="ECO:0000256" key="4">
    <source>
        <dbReference type="ARBA" id="ARBA00022676"/>
    </source>
</evidence>
<dbReference type="EC" id="2.4.1.-" evidence="12"/>
<evidence type="ECO:0000256" key="1">
    <source>
        <dbReference type="ARBA" id="ARBA00004323"/>
    </source>
</evidence>
<keyword evidence="7" id="KW-0735">Signal-anchor</keyword>
<proteinExistence type="inferred from homology"/>
<keyword evidence="8" id="KW-1133">Transmembrane helix</keyword>
<keyword evidence="9 12" id="KW-0333">Golgi apparatus</keyword>
<gene>
    <name evidence="13" type="ORF">BRAFLDRAFT_148820</name>
</gene>
<dbReference type="EMBL" id="GG666525">
    <property type="protein sequence ID" value="EEN58986.1"/>
    <property type="molecule type" value="Genomic_DNA"/>
</dbReference>
<dbReference type="Gene3D" id="3.90.550.50">
    <property type="match status" value="1"/>
</dbReference>
<comment type="pathway">
    <text evidence="2">Protein modification; protein glycosylation.</text>
</comment>
<dbReference type="InParanoid" id="C3YKZ5"/>
<evidence type="ECO:0000256" key="12">
    <source>
        <dbReference type="RuleBase" id="RU363063"/>
    </source>
</evidence>
<evidence type="ECO:0000256" key="8">
    <source>
        <dbReference type="ARBA" id="ARBA00022989"/>
    </source>
</evidence>
<name>C3YKZ5_BRAFL</name>
<dbReference type="GO" id="GO:0016758">
    <property type="term" value="F:hexosyltransferase activity"/>
    <property type="evidence" value="ECO:0007669"/>
    <property type="project" value="InterPro"/>
</dbReference>
<sequence>LDFIINPTGKCAASDLFLVVMVTSRHAHFEARATIRETWGNATSIMGYKLTTLFVIGRTDDSNLQRKLVEESQTYGDLVQMDSYESYENLTLKTISALKWTSINCKQAKFVMKTDDDMFVNYPRLVRILAEYSQTACQENLMLGCVVSWAFPERTPGKKWYMDPSIFPHWLYPPYCIGAGYVISSDVAHKLYMTSLKVPVVQIEDVYLGMCAEKAGIKPQNHPEFSCWKDTSYRYCKFKELVTAHGMKPRDLTKAWADMKTQDGRNC</sequence>
<comment type="similarity">
    <text evidence="3 12">Belongs to the glycosyltransferase 31 family.</text>
</comment>
<evidence type="ECO:0000313" key="13">
    <source>
        <dbReference type="EMBL" id="EEN58986.1"/>
    </source>
</evidence>
<dbReference type="eggNOG" id="KOG2287">
    <property type="taxonomic scope" value="Eukaryota"/>
</dbReference>
<dbReference type="STRING" id="7739.C3YKZ5"/>